<sequence length="201" mass="23435">MKLSELRCTTLTEIDKIVSRLTNAPTEFQRLMQHVLRSLLNTKALIEEKFDLEVYETMSVDEEVLIQRGDPELDKTKFERHKDWDLKMKELDRNLNKASNKNPFQMLQAFEAFKLWLGKGLRQENQQRPNHIEGHDTITVSVQWVLYLTGLHPEDQEKIHQEQDSALEADSKGPLSVADLKELKYLECVLKVRSNSKQGCQ</sequence>
<gene>
    <name evidence="9" type="ORF">CDAR_275412</name>
</gene>
<proteinExistence type="inferred from homology"/>
<dbReference type="GO" id="GO:0004497">
    <property type="term" value="F:monooxygenase activity"/>
    <property type="evidence" value="ECO:0007669"/>
    <property type="project" value="UniProtKB-KW"/>
</dbReference>
<keyword evidence="7" id="KW-0560">Oxidoreductase</keyword>
<dbReference type="GO" id="GO:0005789">
    <property type="term" value="C:endoplasmic reticulum membrane"/>
    <property type="evidence" value="ECO:0007669"/>
    <property type="project" value="UniProtKB-SubCell"/>
</dbReference>
<evidence type="ECO:0000256" key="3">
    <source>
        <dbReference type="ARBA" id="ARBA00010617"/>
    </source>
</evidence>
<dbReference type="InterPro" id="IPR050196">
    <property type="entry name" value="Cytochrome_P450_Monoox"/>
</dbReference>
<comment type="subcellular location">
    <subcellularLocation>
        <location evidence="2">Endoplasmic reticulum membrane</location>
    </subcellularLocation>
</comment>
<keyword evidence="8" id="KW-0472">Membrane</keyword>
<comment type="caution">
    <text evidence="9">The sequence shown here is derived from an EMBL/GenBank/DDBJ whole genome shotgun (WGS) entry which is preliminary data.</text>
</comment>
<accession>A0AAV4UMR2</accession>
<dbReference type="InterPro" id="IPR001128">
    <property type="entry name" value="Cyt_P450"/>
</dbReference>
<evidence type="ECO:0000256" key="4">
    <source>
        <dbReference type="ARBA" id="ARBA00022617"/>
    </source>
</evidence>
<dbReference type="InterPro" id="IPR036396">
    <property type="entry name" value="Cyt_P450_sf"/>
</dbReference>
<dbReference type="PANTHER" id="PTHR24291:SF189">
    <property type="entry name" value="CYTOCHROME P450 4C3-RELATED"/>
    <property type="match status" value="1"/>
</dbReference>
<dbReference type="GO" id="GO:0005506">
    <property type="term" value="F:iron ion binding"/>
    <property type="evidence" value="ECO:0007669"/>
    <property type="project" value="InterPro"/>
</dbReference>
<keyword evidence="6" id="KW-0408">Iron</keyword>
<dbReference type="PANTHER" id="PTHR24291">
    <property type="entry name" value="CYTOCHROME P450 FAMILY 4"/>
    <property type="match status" value="1"/>
</dbReference>
<dbReference type="Proteomes" id="UP001054837">
    <property type="component" value="Unassembled WGS sequence"/>
</dbReference>
<evidence type="ECO:0000256" key="7">
    <source>
        <dbReference type="ARBA" id="ARBA00023033"/>
    </source>
</evidence>
<evidence type="ECO:0000256" key="8">
    <source>
        <dbReference type="ARBA" id="ARBA00023136"/>
    </source>
</evidence>
<keyword evidence="10" id="KW-1185">Reference proteome</keyword>
<keyword evidence="7" id="KW-0503">Monooxygenase</keyword>
<evidence type="ECO:0000256" key="5">
    <source>
        <dbReference type="ARBA" id="ARBA00022824"/>
    </source>
</evidence>
<dbReference type="Gene3D" id="1.10.630.10">
    <property type="entry name" value="Cytochrome P450"/>
    <property type="match status" value="1"/>
</dbReference>
<dbReference type="SUPFAM" id="SSF48264">
    <property type="entry name" value="Cytochrome P450"/>
    <property type="match status" value="1"/>
</dbReference>
<keyword evidence="5" id="KW-0256">Endoplasmic reticulum</keyword>
<evidence type="ECO:0000313" key="9">
    <source>
        <dbReference type="EMBL" id="GIY59024.1"/>
    </source>
</evidence>
<name>A0AAV4UMR2_9ARAC</name>
<protein>
    <recommendedName>
        <fullName evidence="11">Cytochrome P450</fullName>
    </recommendedName>
</protein>
<reference evidence="9 10" key="1">
    <citation type="submission" date="2021-06" db="EMBL/GenBank/DDBJ databases">
        <title>Caerostris darwini draft genome.</title>
        <authorList>
            <person name="Kono N."/>
            <person name="Arakawa K."/>
        </authorList>
    </citation>
    <scope>NUCLEOTIDE SEQUENCE [LARGE SCALE GENOMIC DNA]</scope>
</reference>
<evidence type="ECO:0000256" key="1">
    <source>
        <dbReference type="ARBA" id="ARBA00001971"/>
    </source>
</evidence>
<dbReference type="Pfam" id="PF00067">
    <property type="entry name" value="p450"/>
    <property type="match status" value="1"/>
</dbReference>
<evidence type="ECO:0008006" key="11">
    <source>
        <dbReference type="Google" id="ProtNLM"/>
    </source>
</evidence>
<evidence type="ECO:0000256" key="2">
    <source>
        <dbReference type="ARBA" id="ARBA00004586"/>
    </source>
</evidence>
<comment type="cofactor">
    <cofactor evidence="1">
        <name>heme</name>
        <dbReference type="ChEBI" id="CHEBI:30413"/>
    </cofactor>
</comment>
<dbReference type="EMBL" id="BPLQ01011596">
    <property type="protein sequence ID" value="GIY59024.1"/>
    <property type="molecule type" value="Genomic_DNA"/>
</dbReference>
<dbReference type="GO" id="GO:0020037">
    <property type="term" value="F:heme binding"/>
    <property type="evidence" value="ECO:0007669"/>
    <property type="project" value="InterPro"/>
</dbReference>
<keyword evidence="4" id="KW-0349">Heme</keyword>
<dbReference type="AlphaFoldDB" id="A0AAV4UMR2"/>
<comment type="similarity">
    <text evidence="3">Belongs to the cytochrome P450 family.</text>
</comment>
<organism evidence="9 10">
    <name type="scientific">Caerostris darwini</name>
    <dbReference type="NCBI Taxonomy" id="1538125"/>
    <lineage>
        <taxon>Eukaryota</taxon>
        <taxon>Metazoa</taxon>
        <taxon>Ecdysozoa</taxon>
        <taxon>Arthropoda</taxon>
        <taxon>Chelicerata</taxon>
        <taxon>Arachnida</taxon>
        <taxon>Araneae</taxon>
        <taxon>Araneomorphae</taxon>
        <taxon>Entelegynae</taxon>
        <taxon>Araneoidea</taxon>
        <taxon>Araneidae</taxon>
        <taxon>Caerostris</taxon>
    </lineage>
</organism>
<evidence type="ECO:0000256" key="6">
    <source>
        <dbReference type="ARBA" id="ARBA00023004"/>
    </source>
</evidence>
<dbReference type="GO" id="GO:0016705">
    <property type="term" value="F:oxidoreductase activity, acting on paired donors, with incorporation or reduction of molecular oxygen"/>
    <property type="evidence" value="ECO:0007669"/>
    <property type="project" value="InterPro"/>
</dbReference>
<evidence type="ECO:0000313" key="10">
    <source>
        <dbReference type="Proteomes" id="UP001054837"/>
    </source>
</evidence>
<keyword evidence="4" id="KW-0479">Metal-binding</keyword>